<name>A0A7S1M2K9_NEODS</name>
<dbReference type="GO" id="GO:0005737">
    <property type="term" value="C:cytoplasm"/>
    <property type="evidence" value="ECO:0007669"/>
    <property type="project" value="TreeGrafter"/>
</dbReference>
<dbReference type="GO" id="GO:0005634">
    <property type="term" value="C:nucleus"/>
    <property type="evidence" value="ECO:0007669"/>
    <property type="project" value="TreeGrafter"/>
</dbReference>
<dbReference type="PANTHER" id="PTHR11215:SF1">
    <property type="entry name" value="MYG1 EXONUCLEASE"/>
    <property type="match status" value="1"/>
</dbReference>
<comment type="similarity">
    <text evidence="1">Belongs to the MYG1 family.</text>
</comment>
<reference evidence="2" key="1">
    <citation type="submission" date="2021-01" db="EMBL/GenBank/DDBJ databases">
        <authorList>
            <person name="Corre E."/>
            <person name="Pelletier E."/>
            <person name="Niang G."/>
            <person name="Scheremetjew M."/>
            <person name="Finn R."/>
            <person name="Kale V."/>
            <person name="Holt S."/>
            <person name="Cochrane G."/>
            <person name="Meng A."/>
            <person name="Brown T."/>
            <person name="Cohen L."/>
        </authorList>
    </citation>
    <scope>NUCLEOTIDE SEQUENCE</scope>
    <source>
        <strain evidence="2">CCAP 1951/1</strain>
    </source>
</reference>
<proteinExistence type="inferred from homology"/>
<gene>
    <name evidence="2" type="ORF">NDES1114_LOCUS15878</name>
</gene>
<evidence type="ECO:0000256" key="1">
    <source>
        <dbReference type="ARBA" id="ARBA00010105"/>
    </source>
</evidence>
<dbReference type="PANTHER" id="PTHR11215">
    <property type="entry name" value="METAL DEPENDENT HYDROLASE - RELATED"/>
    <property type="match status" value="1"/>
</dbReference>
<dbReference type="Pfam" id="PF03690">
    <property type="entry name" value="MYG1_exonuc"/>
    <property type="match status" value="1"/>
</dbReference>
<dbReference type="InterPro" id="IPR003226">
    <property type="entry name" value="MYG1_exonuclease"/>
</dbReference>
<evidence type="ECO:0000313" key="2">
    <source>
        <dbReference type="EMBL" id="CAD9118167.1"/>
    </source>
</evidence>
<dbReference type="EMBL" id="HBGF01023998">
    <property type="protein sequence ID" value="CAD9118167.1"/>
    <property type="molecule type" value="Transcribed_RNA"/>
</dbReference>
<protein>
    <recommendedName>
        <fullName evidence="3">Metal-dependent protein hydrolase</fullName>
    </recommendedName>
</protein>
<organism evidence="2">
    <name type="scientific">Neobodo designis</name>
    <name type="common">Flagellated protozoan</name>
    <name type="synonym">Bodo designis</name>
    <dbReference type="NCBI Taxonomy" id="312471"/>
    <lineage>
        <taxon>Eukaryota</taxon>
        <taxon>Discoba</taxon>
        <taxon>Euglenozoa</taxon>
        <taxon>Kinetoplastea</taxon>
        <taxon>Metakinetoplastina</taxon>
        <taxon>Neobodonida</taxon>
        <taxon>Neobodo</taxon>
    </lineage>
</organism>
<sequence length="325" mass="35308">MACGILHFTQQFARPVIVRSRVPAELEQCTAVVDVGATYEPEKLRLDHHQPEFQGTMDTGRNQYRTRLSSAGLVYRHFGKEIIATLAADLAADGIIAAAPSAAELDLVYDVVYKNFVEHVDGIDNGVEQFSAAAEGAKIVKNYAVPTTLSSRVASLHTRWNEPSSKQKDNEGFAKAMLLCTTEFCDAVEYVLASWLPARSIVEEAVAAGEAVEPSGAIVLMKRFAPWKDHLMDIEKERGIDGRSLYVVFDDGRGGGRVQCVPEADASFKNRKSLPWRGLRDEELSKASGIDGCVFIHASGFIGGNKSMDGAIAMAKKAVAMPADE</sequence>
<dbReference type="AlphaFoldDB" id="A0A7S1M2K9"/>
<evidence type="ECO:0008006" key="3">
    <source>
        <dbReference type="Google" id="ProtNLM"/>
    </source>
</evidence>
<accession>A0A7S1M2K9</accession>